<reference evidence="1" key="1">
    <citation type="submission" date="2006-10" db="EMBL/GenBank/DDBJ databases">
        <authorList>
            <person name="Amadeo P."/>
            <person name="Zhao Q."/>
            <person name="Wortman J."/>
            <person name="Fraser-Liggett C."/>
            <person name="Carlton J."/>
        </authorList>
    </citation>
    <scope>NUCLEOTIDE SEQUENCE</scope>
    <source>
        <strain evidence="1">G3</strain>
    </source>
</reference>
<dbReference type="RefSeq" id="XP_001314620.1">
    <property type="nucleotide sequence ID" value="XM_001314590.1"/>
</dbReference>
<dbReference type="InParanoid" id="A2EYF2"/>
<dbReference type="KEGG" id="tva:4760142"/>
<name>A2EYF2_TRIV3</name>
<dbReference type="InterPro" id="IPR016024">
    <property type="entry name" value="ARM-type_fold"/>
</dbReference>
<sequence length="1089" mass="126774">MDDLAQILHGCTSNDNTIVRQNIEIRNYLLDQSPLEFVCLLSDISIEEKYQNLQAHCIVLLYSICMRYNIIDRDDILYELWDRFKTAFPLLLQSNSIGQNHKDMVCSIVAYILLHYYQKNPNNVVYEYIKSLFEQQTIQISFILTILSELFTLGDNLCGIEIEFLRSVIENNTNNTLSDIKLFFAVASKIPEDQTILELTNLIFSLIKPPFLSAAFKILCNFCETSCDFFKSNFEELVSFICSSILDGDDQVKIQGLYTLETIFEASPAMSTACIPFQQRVIETLVLLINHADENCQFDVPINDCSPSAIARTVPESITKVMGNAGRSDLFETTLSNIFNSNPNLLYGLLIFMSEMHLRIISYLSTSFRSQLTEYCFSLLSDQNLHACIRYSIFKVFSHMSENILDQIEILLGFVQNEEIEEVRWPAIDCVKNIFDNLLENNLDFDKIQQILISFIEQADNIKTIRKLIVCISSIFLKNPNFDDQFNGFVTFYVQVDENFEDISIKCSIIKGVSKVLQQYAHKYELSDEFQEIVSYFFEKTHELLSNDQIPPKQIPKLQTYAQILMKMLGSNFSKYSDQIISDLLSLLSEELVFVQCSCYDELITCGFYCVPQDSGNQRYYIENTTIERYTMALKSMNITCSLLGTRLIDYVEQLIEICFSLLKNEHFVIQINVEAFCLAISICENVLCENNDAQIEIFSKIVEFFSSKSEMDRVTSRHQYNDCRFVFNSLKNAVISIDNLNLEILKQLFDSVLNLFLQFHHFCLDQSQKYVEYQIDVNDDFNYLFSTLTISEITSCMTKIGRKIPEYSTKKFDEKCLKEIIEGMEIPNIRIYCFEILFKYFTWNPDDSPVLKYYQESMKIFSEEIDKIEIESDNLQHRKYEEINDAYCSVLSGWISVYKREIPIPIEISIELINLLFDLAESNFVCYEQFAGMENSINILLALIIHKNIDLLPNLPELVERFYKIMFVNESATKNLWMIVDFLLDAMARTPDTFIMLGCSDFFKMLPYWLQNGQNDDENKILVEKLFTCINTMPFLSKEYEEFVISEKNPANNFKFLRDAKLRRFMEIHNTMVAIGQEIKRLQHQMQI</sequence>
<keyword evidence="2" id="KW-1185">Reference proteome</keyword>
<dbReference type="SUPFAM" id="SSF48371">
    <property type="entry name" value="ARM repeat"/>
    <property type="match status" value="1"/>
</dbReference>
<dbReference type="VEuPathDB" id="TrichDB:TVAG_275790"/>
<dbReference type="AlphaFoldDB" id="A2EYF2"/>
<dbReference type="Gene3D" id="1.25.10.10">
    <property type="entry name" value="Leucine-rich Repeat Variant"/>
    <property type="match status" value="1"/>
</dbReference>
<evidence type="ECO:0000313" key="1">
    <source>
        <dbReference type="EMBL" id="EAY02305.1"/>
    </source>
</evidence>
<reference evidence="1" key="2">
    <citation type="journal article" date="2007" name="Science">
        <title>Draft genome sequence of the sexually transmitted pathogen Trichomonas vaginalis.</title>
        <authorList>
            <person name="Carlton J.M."/>
            <person name="Hirt R.P."/>
            <person name="Silva J.C."/>
            <person name="Delcher A.L."/>
            <person name="Schatz M."/>
            <person name="Zhao Q."/>
            <person name="Wortman J.R."/>
            <person name="Bidwell S.L."/>
            <person name="Alsmark U.C.M."/>
            <person name="Besteiro S."/>
            <person name="Sicheritz-Ponten T."/>
            <person name="Noel C.J."/>
            <person name="Dacks J.B."/>
            <person name="Foster P.G."/>
            <person name="Simillion C."/>
            <person name="Van de Peer Y."/>
            <person name="Miranda-Saavedra D."/>
            <person name="Barton G.J."/>
            <person name="Westrop G.D."/>
            <person name="Mueller S."/>
            <person name="Dessi D."/>
            <person name="Fiori P.L."/>
            <person name="Ren Q."/>
            <person name="Paulsen I."/>
            <person name="Zhang H."/>
            <person name="Bastida-Corcuera F.D."/>
            <person name="Simoes-Barbosa A."/>
            <person name="Brown M.T."/>
            <person name="Hayes R.D."/>
            <person name="Mukherjee M."/>
            <person name="Okumura C.Y."/>
            <person name="Schneider R."/>
            <person name="Smith A.J."/>
            <person name="Vanacova S."/>
            <person name="Villalvazo M."/>
            <person name="Haas B.J."/>
            <person name="Pertea M."/>
            <person name="Feldblyum T.V."/>
            <person name="Utterback T.R."/>
            <person name="Shu C.L."/>
            <person name="Osoegawa K."/>
            <person name="de Jong P.J."/>
            <person name="Hrdy I."/>
            <person name="Horvathova L."/>
            <person name="Zubacova Z."/>
            <person name="Dolezal P."/>
            <person name="Malik S.B."/>
            <person name="Logsdon J.M. Jr."/>
            <person name="Henze K."/>
            <person name="Gupta A."/>
            <person name="Wang C.C."/>
            <person name="Dunne R.L."/>
            <person name="Upcroft J.A."/>
            <person name="Upcroft P."/>
            <person name="White O."/>
            <person name="Salzberg S.L."/>
            <person name="Tang P."/>
            <person name="Chiu C.-H."/>
            <person name="Lee Y.-S."/>
            <person name="Embley T.M."/>
            <person name="Coombs G.H."/>
            <person name="Mottram J.C."/>
            <person name="Tachezy J."/>
            <person name="Fraser-Liggett C.M."/>
            <person name="Johnson P.J."/>
        </authorList>
    </citation>
    <scope>NUCLEOTIDE SEQUENCE [LARGE SCALE GENOMIC DNA]</scope>
    <source>
        <strain evidence="1">G3</strain>
    </source>
</reference>
<dbReference type="Proteomes" id="UP000001542">
    <property type="component" value="Unassembled WGS sequence"/>
</dbReference>
<dbReference type="EMBL" id="DS113540">
    <property type="protein sequence ID" value="EAY02305.1"/>
    <property type="molecule type" value="Genomic_DNA"/>
</dbReference>
<evidence type="ECO:0000313" key="2">
    <source>
        <dbReference type="Proteomes" id="UP000001542"/>
    </source>
</evidence>
<dbReference type="InterPro" id="IPR011989">
    <property type="entry name" value="ARM-like"/>
</dbReference>
<dbReference type="VEuPathDB" id="TrichDB:TVAGG3_0864080"/>
<protein>
    <submittedName>
        <fullName evidence="1">Uncharacterized protein</fullName>
    </submittedName>
</protein>
<proteinExistence type="predicted"/>
<gene>
    <name evidence="1" type="ORF">TVAG_275790</name>
</gene>
<accession>A2EYF2</accession>
<organism evidence="1 2">
    <name type="scientific">Trichomonas vaginalis (strain ATCC PRA-98 / G3)</name>
    <dbReference type="NCBI Taxonomy" id="412133"/>
    <lineage>
        <taxon>Eukaryota</taxon>
        <taxon>Metamonada</taxon>
        <taxon>Parabasalia</taxon>
        <taxon>Trichomonadida</taxon>
        <taxon>Trichomonadidae</taxon>
        <taxon>Trichomonas</taxon>
    </lineage>
</organism>